<dbReference type="RefSeq" id="XP_001007756.1">
    <property type="nucleotide sequence ID" value="XM_001007756.3"/>
</dbReference>
<evidence type="ECO:0000256" key="3">
    <source>
        <dbReference type="ARBA" id="ARBA00022692"/>
    </source>
</evidence>
<sequence>MAQDKTEEKKQYNVDENLANGPLASRGCNDIFCCLLFLANIAAIIAIGAYGLSKGHPDRLLVGYDSYGRACGFDSLSDYKYVYLTAPGSIKKSICLDTCPTDPISDESAPLTPNQNNSQAQASWQKVKFVTTPGALQTDKTYYTLNIETYMANTNSISFDDYHVAVYQTRGYFNRVCLPYGASYDKVMGQIGDAFGASGTTNLERYISDIKTAWGMILGSVGIAFVIAFVYMVILRYCSGLITWLTIIAYFAIITAFAIILLVKGQNKYDEGVTASDKDMQQDGKNLKYLSYAVFALDGLFLITFLCLFNRIRLAIAIIKSAALFVGEVKTSFLVPPVVTIFCMLFTAWWIVAFVFVYSVGDIQGSEYGPFASVKWQKNTRYMLIYHIFGGLWINAFFGALIQFILATACSLWYFSKPNEPHQPVYTGVKRGLTNHFGSLAFGALILAIVQFIRLVLEFMEQQVKKSGQGNNTCVKYLLKCLQCYVACFERFIKFLNKNAYIQIALTGKGFCSAAKDAFELIWCNPAKFGTVATIGNIFIFIGRLFIAGITGLISYIILIKSSYYDSHLFSPIVPTVFCVVIGYFVGTFFMSVYGMGIDTILQCTCLDEELTKKTGKDSQRCPGPLKEFFDQQGKK</sequence>
<dbReference type="HOGENOM" id="CLU_017181_3_2_1"/>
<reference evidence="10" key="1">
    <citation type="journal article" date="2006" name="PLoS Biol.">
        <title>Macronuclear genome sequence of the ciliate Tetrahymena thermophila, a model eukaryote.</title>
        <authorList>
            <person name="Eisen J.A."/>
            <person name="Coyne R.S."/>
            <person name="Wu M."/>
            <person name="Wu D."/>
            <person name="Thiagarajan M."/>
            <person name="Wortman J.R."/>
            <person name="Badger J.H."/>
            <person name="Ren Q."/>
            <person name="Amedeo P."/>
            <person name="Jones K.M."/>
            <person name="Tallon L.J."/>
            <person name="Delcher A.L."/>
            <person name="Salzberg S.L."/>
            <person name="Silva J.C."/>
            <person name="Haas B.J."/>
            <person name="Majoros W.H."/>
            <person name="Farzad M."/>
            <person name="Carlton J.M."/>
            <person name="Smith R.K. Jr."/>
            <person name="Garg J."/>
            <person name="Pearlman R.E."/>
            <person name="Karrer K.M."/>
            <person name="Sun L."/>
            <person name="Manning G."/>
            <person name="Elde N.C."/>
            <person name="Turkewitz A.P."/>
            <person name="Asai D.J."/>
            <person name="Wilkes D.E."/>
            <person name="Wang Y."/>
            <person name="Cai H."/>
            <person name="Collins K."/>
            <person name="Stewart B.A."/>
            <person name="Lee S.R."/>
            <person name="Wilamowska K."/>
            <person name="Weinberg Z."/>
            <person name="Ruzzo W.L."/>
            <person name="Wloga D."/>
            <person name="Gaertig J."/>
            <person name="Frankel J."/>
            <person name="Tsao C.-C."/>
            <person name="Gorovsky M.A."/>
            <person name="Keeling P.J."/>
            <person name="Waller R.F."/>
            <person name="Patron N.J."/>
            <person name="Cherry J.M."/>
            <person name="Stover N.A."/>
            <person name="Krieger C.J."/>
            <person name="del Toro C."/>
            <person name="Ryder H.F."/>
            <person name="Williamson S.C."/>
            <person name="Barbeau R.A."/>
            <person name="Hamilton E.P."/>
            <person name="Orias E."/>
        </authorList>
    </citation>
    <scope>NUCLEOTIDE SEQUENCE [LARGE SCALE GENOMIC DNA]</scope>
    <source>
        <strain evidence="10">SB210</strain>
    </source>
</reference>
<feature type="transmembrane region" description="Helical" evidence="7">
    <location>
        <begin position="314"/>
        <end position="333"/>
    </location>
</feature>
<evidence type="ECO:0000256" key="1">
    <source>
        <dbReference type="ARBA" id="ARBA00004141"/>
    </source>
</evidence>
<evidence type="ECO:0000256" key="8">
    <source>
        <dbReference type="SAM" id="MobiDB-lite"/>
    </source>
</evidence>
<feature type="transmembrane region" description="Helical" evidence="7">
    <location>
        <begin position="538"/>
        <end position="560"/>
    </location>
</feature>
<evidence type="ECO:0000313" key="10">
    <source>
        <dbReference type="Proteomes" id="UP000009168"/>
    </source>
</evidence>
<dbReference type="InterPro" id="IPR007603">
    <property type="entry name" value="Choline_transptr-like"/>
</dbReference>
<evidence type="ECO:0000256" key="2">
    <source>
        <dbReference type="ARBA" id="ARBA00007168"/>
    </source>
</evidence>
<dbReference type="InParanoid" id="I7MDF9"/>
<keyword evidence="10" id="KW-1185">Reference proteome</keyword>
<keyword evidence="6" id="KW-0325">Glycoprotein</keyword>
<feature type="transmembrane region" description="Helical" evidence="7">
    <location>
        <begin position="31"/>
        <end position="52"/>
    </location>
</feature>
<gene>
    <name evidence="9" type="ORF">TTHERM_00069180</name>
</gene>
<dbReference type="EMBL" id="GG662853">
    <property type="protein sequence ID" value="EAR87511.1"/>
    <property type="molecule type" value="Genomic_DNA"/>
</dbReference>
<comment type="similarity">
    <text evidence="2 7">Belongs to the CTL (choline transporter-like) family.</text>
</comment>
<dbReference type="OMA" id="SQRKCRD"/>
<feature type="transmembrane region" description="Helical" evidence="7">
    <location>
        <begin position="572"/>
        <end position="594"/>
    </location>
</feature>
<evidence type="ECO:0000256" key="7">
    <source>
        <dbReference type="RuleBase" id="RU368066"/>
    </source>
</evidence>
<evidence type="ECO:0000256" key="4">
    <source>
        <dbReference type="ARBA" id="ARBA00022989"/>
    </source>
</evidence>
<protein>
    <recommendedName>
        <fullName evidence="7">Choline transporter-like protein</fullName>
    </recommendedName>
</protein>
<evidence type="ECO:0000256" key="6">
    <source>
        <dbReference type="ARBA" id="ARBA00023180"/>
    </source>
</evidence>
<dbReference type="GeneID" id="7829047"/>
<proteinExistence type="inferred from homology"/>
<feature type="transmembrane region" description="Helical" evidence="7">
    <location>
        <begin position="382"/>
        <end position="415"/>
    </location>
</feature>
<comment type="function">
    <text evidence="7">Choline transporter.</text>
</comment>
<feature type="transmembrane region" description="Helical" evidence="7">
    <location>
        <begin position="339"/>
        <end position="361"/>
    </location>
</feature>
<evidence type="ECO:0000256" key="5">
    <source>
        <dbReference type="ARBA" id="ARBA00023136"/>
    </source>
</evidence>
<dbReference type="Proteomes" id="UP000009168">
    <property type="component" value="Unassembled WGS sequence"/>
</dbReference>
<dbReference type="GO" id="GO:0022857">
    <property type="term" value="F:transmembrane transporter activity"/>
    <property type="evidence" value="ECO:0007669"/>
    <property type="project" value="UniProtKB-UniRule"/>
</dbReference>
<comment type="subcellular location">
    <subcellularLocation>
        <location evidence="7">Cell membrane</location>
        <topology evidence="7">Multi-pass membrane protein</topology>
    </subcellularLocation>
    <subcellularLocation>
        <location evidence="1">Membrane</location>
        <topology evidence="1">Multi-pass membrane protein</topology>
    </subcellularLocation>
</comment>
<dbReference type="GO" id="GO:0005886">
    <property type="term" value="C:plasma membrane"/>
    <property type="evidence" value="ECO:0007669"/>
    <property type="project" value="UniProtKB-SubCell"/>
</dbReference>
<feature type="region of interest" description="Disordered" evidence="8">
    <location>
        <begin position="616"/>
        <end position="636"/>
    </location>
</feature>
<feature type="transmembrane region" description="Helical" evidence="7">
    <location>
        <begin position="241"/>
        <end position="263"/>
    </location>
</feature>
<keyword evidence="5 7" id="KW-0472">Membrane</keyword>
<dbReference type="PANTHER" id="PTHR12385">
    <property type="entry name" value="CHOLINE TRANSPORTER-LIKE (SLC FAMILY 44)"/>
    <property type="match status" value="1"/>
</dbReference>
<keyword evidence="4 7" id="KW-1133">Transmembrane helix</keyword>
<keyword evidence="3 7" id="KW-0812">Transmembrane</keyword>
<dbReference type="PANTHER" id="PTHR12385:SF14">
    <property type="entry name" value="CHOLINE TRANSPORTER-LIKE 2"/>
    <property type="match status" value="1"/>
</dbReference>
<accession>I7MDF9</accession>
<dbReference type="KEGG" id="tet:TTHERM_00069180"/>
<name>I7MDF9_TETTS</name>
<dbReference type="OrthoDB" id="420519at2759"/>
<evidence type="ECO:0000313" key="9">
    <source>
        <dbReference type="EMBL" id="EAR87511.1"/>
    </source>
</evidence>
<feature type="transmembrane region" description="Helical" evidence="7">
    <location>
        <begin position="289"/>
        <end position="309"/>
    </location>
</feature>
<feature type="transmembrane region" description="Helical" evidence="7">
    <location>
        <begin position="213"/>
        <end position="234"/>
    </location>
</feature>
<organism evidence="9 10">
    <name type="scientific">Tetrahymena thermophila (strain SB210)</name>
    <dbReference type="NCBI Taxonomy" id="312017"/>
    <lineage>
        <taxon>Eukaryota</taxon>
        <taxon>Sar</taxon>
        <taxon>Alveolata</taxon>
        <taxon>Ciliophora</taxon>
        <taxon>Intramacronucleata</taxon>
        <taxon>Oligohymenophorea</taxon>
        <taxon>Hymenostomatida</taxon>
        <taxon>Tetrahymenina</taxon>
        <taxon>Tetrahymenidae</taxon>
        <taxon>Tetrahymena</taxon>
    </lineage>
</organism>
<feature type="transmembrane region" description="Helical" evidence="7">
    <location>
        <begin position="435"/>
        <end position="457"/>
    </location>
</feature>
<dbReference type="AlphaFoldDB" id="I7MDF9"/>
<dbReference type="eggNOG" id="KOG1362">
    <property type="taxonomic scope" value="Eukaryota"/>
</dbReference>
<dbReference type="Pfam" id="PF04515">
    <property type="entry name" value="Choline_transpo"/>
    <property type="match status" value="1"/>
</dbReference>